<dbReference type="SUPFAM" id="SSF53335">
    <property type="entry name" value="S-adenosyl-L-methionine-dependent methyltransferases"/>
    <property type="match status" value="1"/>
</dbReference>
<evidence type="ECO:0000256" key="1">
    <source>
        <dbReference type="ARBA" id="ARBA00008361"/>
    </source>
</evidence>
<dbReference type="RefSeq" id="WP_176441885.1">
    <property type="nucleotide sequence ID" value="NZ_FZOU01000011.1"/>
</dbReference>
<sequence length="254" mass="28435">MNWTNLFTGGRVMHDKRSRNRYPKALIEMLSSRFAFAPGMVGADIGAGSGRLSALFLEHGYSVTAVEGNHEKRDKCEQLRGRWPSLTVRNGTPEATGLATSSVDFVTAPRALYWPDQAAVGAEFRRILRPGGTAVLITDNRVYSGAAQSEAYEDVLRTNCLRFREKRMPYDLTGAVEAFFGRNEFYEDAFMGHQTLTYEALVQQTKALPICPRETDPQYQPLLRALRTFFDQWAKDGAILVPTVCRVACGRLDL</sequence>
<evidence type="ECO:0000313" key="6">
    <source>
        <dbReference type="Proteomes" id="UP000198356"/>
    </source>
</evidence>
<dbReference type="PANTHER" id="PTHR44942:SF4">
    <property type="entry name" value="METHYLTRANSFERASE TYPE 11 DOMAIN-CONTAINING PROTEIN"/>
    <property type="match status" value="1"/>
</dbReference>
<dbReference type="AlphaFoldDB" id="A0A239MBD9"/>
<feature type="domain" description="Methyltransferase type 11" evidence="4">
    <location>
        <begin position="44"/>
        <end position="135"/>
    </location>
</feature>
<protein>
    <submittedName>
        <fullName evidence="5">Methyltransferase domain-containing protein</fullName>
    </submittedName>
</protein>
<gene>
    <name evidence="5" type="ORF">SAMN05421770_11163</name>
</gene>
<keyword evidence="3 5" id="KW-0808">Transferase</keyword>
<dbReference type="InterPro" id="IPR029063">
    <property type="entry name" value="SAM-dependent_MTases_sf"/>
</dbReference>
<proteinExistence type="inferred from homology"/>
<keyword evidence="2 5" id="KW-0489">Methyltransferase</keyword>
<dbReference type="Pfam" id="PF08241">
    <property type="entry name" value="Methyltransf_11"/>
    <property type="match status" value="1"/>
</dbReference>
<keyword evidence="6" id="KW-1185">Reference proteome</keyword>
<organism evidence="5 6">
    <name type="scientific">Granulicella rosea</name>
    <dbReference type="NCBI Taxonomy" id="474952"/>
    <lineage>
        <taxon>Bacteria</taxon>
        <taxon>Pseudomonadati</taxon>
        <taxon>Acidobacteriota</taxon>
        <taxon>Terriglobia</taxon>
        <taxon>Terriglobales</taxon>
        <taxon>Acidobacteriaceae</taxon>
        <taxon>Granulicella</taxon>
    </lineage>
</organism>
<dbReference type="Proteomes" id="UP000198356">
    <property type="component" value="Unassembled WGS sequence"/>
</dbReference>
<dbReference type="InterPro" id="IPR051052">
    <property type="entry name" value="Diverse_substrate_MTase"/>
</dbReference>
<evidence type="ECO:0000259" key="4">
    <source>
        <dbReference type="Pfam" id="PF08241"/>
    </source>
</evidence>
<dbReference type="Gene3D" id="3.40.50.150">
    <property type="entry name" value="Vaccinia Virus protein VP39"/>
    <property type="match status" value="1"/>
</dbReference>
<accession>A0A239MBD9</accession>
<name>A0A239MBD9_9BACT</name>
<comment type="similarity">
    <text evidence="1">Belongs to the methyltransferase superfamily.</text>
</comment>
<evidence type="ECO:0000256" key="2">
    <source>
        <dbReference type="ARBA" id="ARBA00022603"/>
    </source>
</evidence>
<dbReference type="PANTHER" id="PTHR44942">
    <property type="entry name" value="METHYLTRANSF_11 DOMAIN-CONTAINING PROTEIN"/>
    <property type="match status" value="1"/>
</dbReference>
<dbReference type="InterPro" id="IPR013216">
    <property type="entry name" value="Methyltransf_11"/>
</dbReference>
<dbReference type="GO" id="GO:0008757">
    <property type="term" value="F:S-adenosylmethionine-dependent methyltransferase activity"/>
    <property type="evidence" value="ECO:0007669"/>
    <property type="project" value="InterPro"/>
</dbReference>
<reference evidence="5 6" key="1">
    <citation type="submission" date="2017-06" db="EMBL/GenBank/DDBJ databases">
        <authorList>
            <person name="Kim H.J."/>
            <person name="Triplett B.A."/>
        </authorList>
    </citation>
    <scope>NUCLEOTIDE SEQUENCE [LARGE SCALE GENOMIC DNA]</scope>
    <source>
        <strain evidence="5 6">DSM 18704</strain>
    </source>
</reference>
<dbReference type="EMBL" id="FZOU01000011">
    <property type="protein sequence ID" value="SNT40085.1"/>
    <property type="molecule type" value="Genomic_DNA"/>
</dbReference>
<evidence type="ECO:0000256" key="3">
    <source>
        <dbReference type="ARBA" id="ARBA00022679"/>
    </source>
</evidence>
<dbReference type="GO" id="GO:0032259">
    <property type="term" value="P:methylation"/>
    <property type="evidence" value="ECO:0007669"/>
    <property type="project" value="UniProtKB-KW"/>
</dbReference>
<evidence type="ECO:0000313" key="5">
    <source>
        <dbReference type="EMBL" id="SNT40085.1"/>
    </source>
</evidence>
<dbReference type="CDD" id="cd02440">
    <property type="entry name" value="AdoMet_MTases"/>
    <property type="match status" value="1"/>
</dbReference>